<feature type="transmembrane region" description="Helical" evidence="2">
    <location>
        <begin position="177"/>
        <end position="199"/>
    </location>
</feature>
<keyword evidence="2" id="KW-1133">Transmembrane helix</keyword>
<sequence>MATSRHAWVDVAKAMSIILVVAHHGRGAMATIGVDDPAVDATVRFFTELRMPLFFTASGLFAASWVRRSWGELVQGKLALLIWVFLLWQPVVIAYQAANMLWMAQPPRTPDEGLLWTLITAPLKPRGEVWFLWALVWYFVLARATARWPRGLVLGAAAAVSVAWALIYPNLPLGVPTMLGVWSGLPKFIVFFAAGLVLSPRILTFFGGLRPLPALALTLPWVAAVLLQRNHGGGEATAHLLIGVLGVVAGFAIATRLASVAGLARLGQLTLPVYVAHTAMLTALGVLIANTPLLGPAQANPAITMLLVVPTAILLSLQLHTWATSRPVARYAYLPPPWFLGAGRYGRATRTPASSSGATQQLTAAPARPESDPR</sequence>
<accession>A0A852XDF3</accession>
<feature type="transmembrane region" description="Helical" evidence="2">
    <location>
        <begin position="153"/>
        <end position="171"/>
    </location>
</feature>
<keyword evidence="5" id="KW-1185">Reference proteome</keyword>
<evidence type="ECO:0000256" key="2">
    <source>
        <dbReference type="SAM" id="Phobius"/>
    </source>
</evidence>
<dbReference type="EMBL" id="JACBZX010000001">
    <property type="protein sequence ID" value="NYG36505.1"/>
    <property type="molecule type" value="Genomic_DNA"/>
</dbReference>
<comment type="caution">
    <text evidence="4">The sequence shown here is derived from an EMBL/GenBank/DDBJ whole genome shotgun (WGS) entry which is preliminary data.</text>
</comment>
<feature type="transmembrane region" description="Helical" evidence="2">
    <location>
        <begin position="302"/>
        <end position="323"/>
    </location>
</feature>
<proteinExistence type="predicted"/>
<evidence type="ECO:0000256" key="1">
    <source>
        <dbReference type="SAM" id="MobiDB-lite"/>
    </source>
</evidence>
<gene>
    <name evidence="4" type="ORF">BJY28_000974</name>
</gene>
<dbReference type="Proteomes" id="UP000592181">
    <property type="component" value="Unassembled WGS sequence"/>
</dbReference>
<feature type="domain" description="Acyltransferase 3" evidence="3">
    <location>
        <begin position="7"/>
        <end position="316"/>
    </location>
</feature>
<dbReference type="GO" id="GO:0016747">
    <property type="term" value="F:acyltransferase activity, transferring groups other than amino-acyl groups"/>
    <property type="evidence" value="ECO:0007669"/>
    <property type="project" value="InterPro"/>
</dbReference>
<feature type="compositionally biased region" description="Polar residues" evidence="1">
    <location>
        <begin position="351"/>
        <end position="363"/>
    </location>
</feature>
<evidence type="ECO:0000313" key="4">
    <source>
        <dbReference type="EMBL" id="NYG36505.1"/>
    </source>
</evidence>
<organism evidence="4 5">
    <name type="scientific">Janibacter alkaliphilus</name>
    <dbReference type="NCBI Taxonomy" id="1069963"/>
    <lineage>
        <taxon>Bacteria</taxon>
        <taxon>Bacillati</taxon>
        <taxon>Actinomycetota</taxon>
        <taxon>Actinomycetes</taxon>
        <taxon>Micrococcales</taxon>
        <taxon>Intrasporangiaceae</taxon>
        <taxon>Janibacter</taxon>
    </lineage>
</organism>
<name>A0A852XDF3_9MICO</name>
<feature type="transmembrane region" description="Helical" evidence="2">
    <location>
        <begin position="49"/>
        <end position="66"/>
    </location>
</feature>
<protein>
    <submittedName>
        <fullName evidence="4">Putative membrane protein YcfT</fullName>
    </submittedName>
</protein>
<dbReference type="InterPro" id="IPR002656">
    <property type="entry name" value="Acyl_transf_3_dom"/>
</dbReference>
<dbReference type="InterPro" id="IPR052734">
    <property type="entry name" value="Nod_factor_acetyltransferase"/>
</dbReference>
<keyword evidence="2" id="KW-0472">Membrane</keyword>
<evidence type="ECO:0000313" key="5">
    <source>
        <dbReference type="Proteomes" id="UP000592181"/>
    </source>
</evidence>
<evidence type="ECO:0000259" key="3">
    <source>
        <dbReference type="Pfam" id="PF01757"/>
    </source>
</evidence>
<dbReference type="PANTHER" id="PTHR37312">
    <property type="entry name" value="MEMBRANE-BOUND ACYLTRANSFERASE YKRP-RELATED"/>
    <property type="match status" value="1"/>
</dbReference>
<dbReference type="Pfam" id="PF01757">
    <property type="entry name" value="Acyl_transf_3"/>
    <property type="match status" value="1"/>
</dbReference>
<feature type="transmembrane region" description="Helical" evidence="2">
    <location>
        <begin position="211"/>
        <end position="228"/>
    </location>
</feature>
<feature type="transmembrane region" description="Helical" evidence="2">
    <location>
        <begin position="271"/>
        <end position="290"/>
    </location>
</feature>
<dbReference type="PANTHER" id="PTHR37312:SF1">
    <property type="entry name" value="MEMBRANE-BOUND ACYLTRANSFERASE YKRP-RELATED"/>
    <property type="match status" value="1"/>
</dbReference>
<feature type="transmembrane region" description="Helical" evidence="2">
    <location>
        <begin position="130"/>
        <end position="146"/>
    </location>
</feature>
<feature type="region of interest" description="Disordered" evidence="1">
    <location>
        <begin position="350"/>
        <end position="374"/>
    </location>
</feature>
<feature type="transmembrane region" description="Helical" evidence="2">
    <location>
        <begin position="240"/>
        <end position="259"/>
    </location>
</feature>
<reference evidence="4 5" key="1">
    <citation type="submission" date="2020-07" db="EMBL/GenBank/DDBJ databases">
        <title>Sequencing the genomes of 1000 actinobacteria strains.</title>
        <authorList>
            <person name="Klenk H.-P."/>
        </authorList>
    </citation>
    <scope>NUCLEOTIDE SEQUENCE [LARGE SCALE GENOMIC DNA]</scope>
    <source>
        <strain evidence="4 5">DSM 24723</strain>
    </source>
</reference>
<feature type="transmembrane region" description="Helical" evidence="2">
    <location>
        <begin position="78"/>
        <end position="98"/>
    </location>
</feature>
<dbReference type="AlphaFoldDB" id="A0A852XDF3"/>
<keyword evidence="2" id="KW-0812">Transmembrane</keyword>
<dbReference type="RefSeq" id="WP_179462002.1">
    <property type="nucleotide sequence ID" value="NZ_JACBZX010000001.1"/>
</dbReference>